<dbReference type="RefSeq" id="WP_171362307.1">
    <property type="nucleotide sequence ID" value="NZ_VTXC01000085.1"/>
</dbReference>
<accession>A0A7Y4EGC8</accession>
<dbReference type="AlphaFoldDB" id="A0A7Y4EGC8"/>
<evidence type="ECO:0000313" key="2">
    <source>
        <dbReference type="EMBL" id="NOH73353.1"/>
    </source>
</evidence>
<feature type="transmembrane region" description="Helical" evidence="1">
    <location>
        <begin position="37"/>
        <end position="66"/>
    </location>
</feature>
<evidence type="ECO:0000256" key="1">
    <source>
        <dbReference type="SAM" id="Phobius"/>
    </source>
</evidence>
<sequence length="167" mass="18814">MASVKRDMLKWLYGSLTGFCAIFFLSLLSFFSSDAEVSTFLVISITCFAVCLPIFAACTSAHISMIEDDISDKIAFTAIKDDSGERITFTGLVMFAIGFSSLIFSFNTMSGFVFVWVSLYMVKELSRIRHNYLKVKASEEENQPSVNFKSVLPFYTNVSVKYKGHKY</sequence>
<dbReference type="EMBL" id="VTXC01000085">
    <property type="protein sequence ID" value="NOH73353.1"/>
    <property type="molecule type" value="Genomic_DNA"/>
</dbReference>
<reference evidence="2 3" key="1">
    <citation type="submission" date="2019-09" db="EMBL/GenBank/DDBJ databases">
        <title>Draft genome sequencing and comparative genomics of hatchery-associated Vibrios.</title>
        <authorList>
            <person name="Kehlet-Delgado H."/>
            <person name="Mueller R.S."/>
        </authorList>
    </citation>
    <scope>NUCLEOTIDE SEQUENCE [LARGE SCALE GENOMIC DNA]</scope>
    <source>
        <strain evidence="2 3">99-46-Y</strain>
    </source>
</reference>
<organism evidence="2 3">
    <name type="scientific">Vibrio pectenicida</name>
    <dbReference type="NCBI Taxonomy" id="62763"/>
    <lineage>
        <taxon>Bacteria</taxon>
        <taxon>Pseudomonadati</taxon>
        <taxon>Pseudomonadota</taxon>
        <taxon>Gammaproteobacteria</taxon>
        <taxon>Vibrionales</taxon>
        <taxon>Vibrionaceae</taxon>
        <taxon>Vibrio</taxon>
    </lineage>
</organism>
<keyword evidence="1" id="KW-0472">Membrane</keyword>
<protein>
    <submittedName>
        <fullName evidence="2">Uncharacterized protein</fullName>
    </submittedName>
</protein>
<feature type="transmembrane region" description="Helical" evidence="1">
    <location>
        <begin position="12"/>
        <end position="31"/>
    </location>
</feature>
<gene>
    <name evidence="2" type="ORF">F0225_18730</name>
</gene>
<name>A0A7Y4EGC8_9VIBR</name>
<evidence type="ECO:0000313" key="3">
    <source>
        <dbReference type="Proteomes" id="UP000565719"/>
    </source>
</evidence>
<dbReference type="Proteomes" id="UP000565719">
    <property type="component" value="Unassembled WGS sequence"/>
</dbReference>
<keyword evidence="1" id="KW-1133">Transmembrane helix</keyword>
<keyword evidence="1" id="KW-0812">Transmembrane</keyword>
<feature type="transmembrane region" description="Helical" evidence="1">
    <location>
        <begin position="87"/>
        <end position="117"/>
    </location>
</feature>
<proteinExistence type="predicted"/>
<comment type="caution">
    <text evidence="2">The sequence shown here is derived from an EMBL/GenBank/DDBJ whole genome shotgun (WGS) entry which is preliminary data.</text>
</comment>